<comment type="similarity">
    <text evidence="1">Belongs to the glycosyltransferase 20 family.</text>
</comment>
<dbReference type="PANTHER" id="PTHR10788">
    <property type="entry name" value="TREHALOSE-6-PHOSPHATE SYNTHASE"/>
    <property type="match status" value="1"/>
</dbReference>
<evidence type="ECO:0000313" key="4">
    <source>
        <dbReference type="Proteomes" id="UP001589865"/>
    </source>
</evidence>
<dbReference type="SUPFAM" id="SSF53756">
    <property type="entry name" value="UDP-Glycosyltransferase/glycogen phosphorylase"/>
    <property type="match status" value="1"/>
</dbReference>
<name>A0ABV6JQV7_9PROT</name>
<dbReference type="RefSeq" id="WP_377043736.1">
    <property type="nucleotide sequence ID" value="NZ_JBHLUN010000005.1"/>
</dbReference>
<reference evidence="3 4" key="1">
    <citation type="submission" date="2024-09" db="EMBL/GenBank/DDBJ databases">
        <authorList>
            <person name="Sun Q."/>
            <person name="Mori K."/>
        </authorList>
    </citation>
    <scope>NUCLEOTIDE SEQUENCE [LARGE SCALE GENOMIC DNA]</scope>
    <source>
        <strain evidence="3 4">TBRC 5777</strain>
    </source>
</reference>
<feature type="region of interest" description="Disordered" evidence="2">
    <location>
        <begin position="455"/>
        <end position="498"/>
    </location>
</feature>
<keyword evidence="4" id="KW-1185">Reference proteome</keyword>
<dbReference type="PANTHER" id="PTHR10788:SF106">
    <property type="entry name" value="BCDNA.GH08860"/>
    <property type="match status" value="1"/>
</dbReference>
<organism evidence="3 4">
    <name type="scientific">Roseomonas elaeocarpi</name>
    <dbReference type="NCBI Taxonomy" id="907779"/>
    <lineage>
        <taxon>Bacteria</taxon>
        <taxon>Pseudomonadati</taxon>
        <taxon>Pseudomonadota</taxon>
        <taxon>Alphaproteobacteria</taxon>
        <taxon>Acetobacterales</taxon>
        <taxon>Roseomonadaceae</taxon>
        <taxon>Roseomonas</taxon>
    </lineage>
</organism>
<comment type="caution">
    <text evidence="3">The sequence shown here is derived from an EMBL/GenBank/DDBJ whole genome shotgun (WGS) entry which is preliminary data.</text>
</comment>
<proteinExistence type="inferred from homology"/>
<protein>
    <submittedName>
        <fullName evidence="3">Trehalose-6-phosphate synthase</fullName>
    </submittedName>
</protein>
<feature type="compositionally biased region" description="Basic and acidic residues" evidence="2">
    <location>
        <begin position="455"/>
        <end position="467"/>
    </location>
</feature>
<dbReference type="CDD" id="cd03788">
    <property type="entry name" value="GT20_TPS"/>
    <property type="match status" value="1"/>
</dbReference>
<dbReference type="Gene3D" id="3.40.50.2000">
    <property type="entry name" value="Glycogen Phosphorylase B"/>
    <property type="match status" value="2"/>
</dbReference>
<dbReference type="Proteomes" id="UP001589865">
    <property type="component" value="Unassembled WGS sequence"/>
</dbReference>
<evidence type="ECO:0000256" key="1">
    <source>
        <dbReference type="ARBA" id="ARBA00008799"/>
    </source>
</evidence>
<feature type="compositionally biased region" description="Polar residues" evidence="2">
    <location>
        <begin position="471"/>
        <end position="487"/>
    </location>
</feature>
<gene>
    <name evidence="3" type="ORF">ACFFGY_07030</name>
</gene>
<feature type="compositionally biased region" description="Basic residues" evidence="2">
    <location>
        <begin position="488"/>
        <end position="498"/>
    </location>
</feature>
<evidence type="ECO:0000313" key="3">
    <source>
        <dbReference type="EMBL" id="MFC0407999.1"/>
    </source>
</evidence>
<dbReference type="Pfam" id="PF00982">
    <property type="entry name" value="Glyco_transf_20"/>
    <property type="match status" value="1"/>
</dbReference>
<sequence>MGRLVVVSNRVAIPRREDSPSAGGLAVALKEVFSQRGGLWFGWSGQVVAGEAGDAKTVKRHNVDYTVFDLNEDAYRGYYVGHSNGVLWPLFHFRLGLLTYDRSQAEVYRQVNRDFARRLMPLLKPDDTIWVHDYQLIPLGSELRALGAKQRIGYFHHIPFPPYALFSALPDADQILHDLLSYDLVGVQSRRDLQGLVDCMNQGTGMQVPVDEKIRFRGRETSLEAHAIGIATQEFAETAAKASRGSETRRLVASLTGRELVIGVERLDYTKGLPERLKAFAALLSAYPEHRGNVTYLQVAAKSRDDIESYRDLRREIDRLAGTINGDYADPDWTPVRYVARALSRDCLAGFYRVARVGLVTPLRDGMNLVAKEYVAAQDPKNPGVLVLSRFAGAAEGMPEALQVNPLDPERMAAALHTALNMPLEERRERHGAMMRRLEANTVSDWAKSFLHSLEGEKADQSSEPLERIAATSSESAADVRSGSQRASVRKAKPRRAL</sequence>
<dbReference type="InterPro" id="IPR001830">
    <property type="entry name" value="Glyco_trans_20"/>
</dbReference>
<dbReference type="EMBL" id="JBHLUN010000005">
    <property type="protein sequence ID" value="MFC0407999.1"/>
    <property type="molecule type" value="Genomic_DNA"/>
</dbReference>
<evidence type="ECO:0000256" key="2">
    <source>
        <dbReference type="SAM" id="MobiDB-lite"/>
    </source>
</evidence>
<accession>A0ABV6JQV7</accession>